<dbReference type="GeneTree" id="ENSGT00940000170732"/>
<proteinExistence type="predicted"/>
<organism evidence="2 3">
    <name type="scientific">Oncorhynchus tshawytscha</name>
    <name type="common">Chinook salmon</name>
    <name type="synonym">Salmo tshawytscha</name>
    <dbReference type="NCBI Taxonomy" id="74940"/>
    <lineage>
        <taxon>Eukaryota</taxon>
        <taxon>Metazoa</taxon>
        <taxon>Chordata</taxon>
        <taxon>Craniata</taxon>
        <taxon>Vertebrata</taxon>
        <taxon>Euteleostomi</taxon>
        <taxon>Actinopterygii</taxon>
        <taxon>Neopterygii</taxon>
        <taxon>Teleostei</taxon>
        <taxon>Protacanthopterygii</taxon>
        <taxon>Salmoniformes</taxon>
        <taxon>Salmonidae</taxon>
        <taxon>Salmoninae</taxon>
        <taxon>Oncorhynchus</taxon>
    </lineage>
</organism>
<feature type="region of interest" description="Disordered" evidence="1">
    <location>
        <begin position="100"/>
        <end position="185"/>
    </location>
</feature>
<dbReference type="AlphaFoldDB" id="A0A8C8I3X0"/>
<evidence type="ECO:0000313" key="2">
    <source>
        <dbReference type="Ensembl" id="ENSOTSP00005074076.2"/>
    </source>
</evidence>
<reference evidence="2" key="2">
    <citation type="submission" date="2025-09" db="UniProtKB">
        <authorList>
            <consortium name="Ensembl"/>
        </authorList>
    </citation>
    <scope>IDENTIFICATION</scope>
</reference>
<evidence type="ECO:0000313" key="3">
    <source>
        <dbReference type="Proteomes" id="UP000694402"/>
    </source>
</evidence>
<evidence type="ECO:0000256" key="1">
    <source>
        <dbReference type="SAM" id="MobiDB-lite"/>
    </source>
</evidence>
<protein>
    <recommendedName>
        <fullName evidence="4">H15 domain-containing protein</fullName>
    </recommendedName>
</protein>
<evidence type="ECO:0008006" key="4">
    <source>
        <dbReference type="Google" id="ProtNLM"/>
    </source>
</evidence>
<feature type="compositionally biased region" description="Basic residues" evidence="1">
    <location>
        <begin position="201"/>
        <end position="213"/>
    </location>
</feature>
<dbReference type="Gene3D" id="1.10.10.10">
    <property type="entry name" value="Winged helix-like DNA-binding domain superfamily/Winged helix DNA-binding domain"/>
    <property type="match status" value="1"/>
</dbReference>
<feature type="compositionally biased region" description="Basic and acidic residues" evidence="1">
    <location>
        <begin position="129"/>
        <end position="144"/>
    </location>
</feature>
<dbReference type="Ensembl" id="ENSOTST00005080244.2">
    <property type="protein sequence ID" value="ENSOTSP00005074076.2"/>
    <property type="gene ID" value="ENSOTSG00005034896.2"/>
</dbReference>
<name>A0A8C8I3X0_ONCTS</name>
<sequence length="222" mass="24218">KINNAMHVTTRVSQLIIRVVSQCKHRGGISIVDLKHALAAGGYDVTKNNTRVNLALVHLGDLNSTSRKQIAPWSVERAKQRDHAAVERAKQRKGILKPAAEKGKAFKPTGKALKPGAKTKPAGKSPKPASKDKTVVGKGQREIGETNTCRQKPQSSRTSINITSQGPKKTGYKAPKPAGNALKAANQKTCKMVVTPNTKPRIQRPRVAKRRASLWKWTESMD</sequence>
<feature type="compositionally biased region" description="Polar residues" evidence="1">
    <location>
        <begin position="145"/>
        <end position="167"/>
    </location>
</feature>
<feature type="region of interest" description="Disordered" evidence="1">
    <location>
        <begin position="197"/>
        <end position="222"/>
    </location>
</feature>
<reference evidence="2" key="1">
    <citation type="submission" date="2025-08" db="UniProtKB">
        <authorList>
            <consortium name="Ensembl"/>
        </authorList>
    </citation>
    <scope>IDENTIFICATION</scope>
</reference>
<feature type="compositionally biased region" description="Low complexity" evidence="1">
    <location>
        <begin position="109"/>
        <end position="128"/>
    </location>
</feature>
<keyword evidence="3" id="KW-1185">Reference proteome</keyword>
<dbReference type="Proteomes" id="UP000694402">
    <property type="component" value="Unassembled WGS sequence"/>
</dbReference>
<dbReference type="InterPro" id="IPR036388">
    <property type="entry name" value="WH-like_DNA-bd_sf"/>
</dbReference>
<accession>A0A8C8I3X0</accession>